<dbReference type="RefSeq" id="WP_111282047.1">
    <property type="nucleotide sequence ID" value="NZ_QLIN01000003.1"/>
</dbReference>
<evidence type="ECO:0000256" key="5">
    <source>
        <dbReference type="SAM" id="SignalP"/>
    </source>
</evidence>
<dbReference type="InterPro" id="IPR008966">
    <property type="entry name" value="Adhesion_dom_sf"/>
</dbReference>
<proteinExistence type="inferred from homology"/>
<dbReference type="AlphaFoldDB" id="A0A327NDG9"/>
<organism evidence="7 8">
    <name type="scientific">Pseudomonas fluorescens</name>
    <dbReference type="NCBI Taxonomy" id="294"/>
    <lineage>
        <taxon>Bacteria</taxon>
        <taxon>Pseudomonadati</taxon>
        <taxon>Pseudomonadota</taxon>
        <taxon>Gammaproteobacteria</taxon>
        <taxon>Pseudomonadales</taxon>
        <taxon>Pseudomonadaceae</taxon>
        <taxon>Pseudomonas</taxon>
    </lineage>
</organism>
<evidence type="ECO:0000256" key="4">
    <source>
        <dbReference type="ARBA" id="ARBA00023263"/>
    </source>
</evidence>
<keyword evidence="3 5" id="KW-0732">Signal</keyword>
<dbReference type="GO" id="GO:0009289">
    <property type="term" value="C:pilus"/>
    <property type="evidence" value="ECO:0007669"/>
    <property type="project" value="UniProtKB-SubCell"/>
</dbReference>
<accession>A0A327NDG9</accession>
<dbReference type="Proteomes" id="UP000249493">
    <property type="component" value="Unassembled WGS sequence"/>
</dbReference>
<dbReference type="InterPro" id="IPR050263">
    <property type="entry name" value="Bact_Fimbrial_Adh_Pro"/>
</dbReference>
<dbReference type="Pfam" id="PF00419">
    <property type="entry name" value="Fimbrial"/>
    <property type="match status" value="1"/>
</dbReference>
<dbReference type="SUPFAM" id="SSF49401">
    <property type="entry name" value="Bacterial adhesins"/>
    <property type="match status" value="1"/>
</dbReference>
<feature type="domain" description="Fimbrial-type adhesion" evidence="6">
    <location>
        <begin position="184"/>
        <end position="328"/>
    </location>
</feature>
<keyword evidence="4" id="KW-0281">Fimbrium</keyword>
<gene>
    <name evidence="7" type="ORF">DOZ80_09065</name>
</gene>
<evidence type="ECO:0000313" key="8">
    <source>
        <dbReference type="Proteomes" id="UP000249493"/>
    </source>
</evidence>
<evidence type="ECO:0000256" key="1">
    <source>
        <dbReference type="ARBA" id="ARBA00004561"/>
    </source>
</evidence>
<evidence type="ECO:0000256" key="2">
    <source>
        <dbReference type="ARBA" id="ARBA00006671"/>
    </source>
</evidence>
<feature type="chain" id="PRO_5016324409" description="Fimbrial-type adhesion domain-containing protein" evidence="5">
    <location>
        <begin position="27"/>
        <end position="329"/>
    </location>
</feature>
<dbReference type="PANTHER" id="PTHR33420">
    <property type="entry name" value="FIMBRIAL SUBUNIT ELFA-RELATED"/>
    <property type="match status" value="1"/>
</dbReference>
<reference evidence="7 8" key="1">
    <citation type="submission" date="2018-06" db="EMBL/GenBank/DDBJ databases">
        <authorList>
            <person name="Zhirakovskaya E."/>
        </authorList>
    </citation>
    <scope>NUCLEOTIDE SEQUENCE [LARGE SCALE GENOMIC DNA]</scope>
    <source>
        <strain evidence="7 8">LY3</strain>
    </source>
</reference>
<evidence type="ECO:0000259" key="6">
    <source>
        <dbReference type="Pfam" id="PF00419"/>
    </source>
</evidence>
<dbReference type="Gene3D" id="2.60.40.3310">
    <property type="match status" value="1"/>
</dbReference>
<dbReference type="GO" id="GO:0043709">
    <property type="term" value="P:cell adhesion involved in single-species biofilm formation"/>
    <property type="evidence" value="ECO:0007669"/>
    <property type="project" value="TreeGrafter"/>
</dbReference>
<name>A0A327NDG9_PSEFL</name>
<dbReference type="Gene3D" id="2.60.40.1090">
    <property type="entry name" value="Fimbrial-type adhesion domain"/>
    <property type="match status" value="1"/>
</dbReference>
<comment type="subcellular location">
    <subcellularLocation>
        <location evidence="1">Fimbrium</location>
    </subcellularLocation>
</comment>
<feature type="signal peptide" evidence="5">
    <location>
        <begin position="1"/>
        <end position="26"/>
    </location>
</feature>
<dbReference type="InterPro" id="IPR036937">
    <property type="entry name" value="Adhesion_dom_fimbrial_sf"/>
</dbReference>
<comment type="caution">
    <text evidence="7">The sequence shown here is derived from an EMBL/GenBank/DDBJ whole genome shotgun (WGS) entry which is preliminary data.</text>
</comment>
<comment type="similarity">
    <text evidence="2">Belongs to the fimbrial protein family.</text>
</comment>
<evidence type="ECO:0000313" key="7">
    <source>
        <dbReference type="EMBL" id="RAI70638.1"/>
    </source>
</evidence>
<dbReference type="InterPro" id="IPR000259">
    <property type="entry name" value="Adhesion_dom_fimbrial"/>
</dbReference>
<evidence type="ECO:0000256" key="3">
    <source>
        <dbReference type="ARBA" id="ARBA00022729"/>
    </source>
</evidence>
<protein>
    <recommendedName>
        <fullName evidence="6">Fimbrial-type adhesion domain-containing protein</fullName>
    </recommendedName>
</protein>
<dbReference type="PANTHER" id="PTHR33420:SF12">
    <property type="entry name" value="FIMBRIN-LIKE PROTEIN FIMI-RELATED"/>
    <property type="match status" value="1"/>
</dbReference>
<dbReference type="EMBL" id="QLIN01000003">
    <property type="protein sequence ID" value="RAI70638.1"/>
    <property type="molecule type" value="Genomic_DNA"/>
</dbReference>
<sequence>MKLFKVNKYLLGAVLLSVLAERGAAADNCTVNGGSSPVEYELNRQDMSEVVFSSSMPNGTVLNGGWVGFNFATQVVVNCQGAMEEVIISRIGGDPVAPGYYSTGIPGIAMSLRLGGDQFLPRSAGSSVGGGRDETLNSVRGKTYYVKFLKHDDISASGNVNVNVNVNVGMGVDGDNDRFVRANFSMGVRVVDPTCVPSEVNKNIPMGEISLGSFVDNRSAPMDFDIQLLECTGVSNKVSIGLADANDHGNRSTQATLVGATEGVALEVSRRGGSPIRFGPLVNNPNAWEVGNTDSGSISVPLSANLVKTQEYVTGGDFSGSVTYSLTYE</sequence>